<organism evidence="1 2">
    <name type="scientific">Acidocella aquatica</name>
    <dbReference type="NCBI Taxonomy" id="1922313"/>
    <lineage>
        <taxon>Bacteria</taxon>
        <taxon>Pseudomonadati</taxon>
        <taxon>Pseudomonadota</taxon>
        <taxon>Alphaproteobacteria</taxon>
        <taxon>Acetobacterales</taxon>
        <taxon>Acidocellaceae</taxon>
        <taxon>Acidocella</taxon>
    </lineage>
</organism>
<proteinExistence type="predicted"/>
<gene>
    <name evidence="1" type="ORF">GCM10010909_32900</name>
</gene>
<comment type="caution">
    <text evidence="1">The sequence shown here is derived from an EMBL/GenBank/DDBJ whole genome shotgun (WGS) entry which is preliminary data.</text>
</comment>
<protein>
    <submittedName>
        <fullName evidence="1">Uncharacterized protein</fullName>
    </submittedName>
</protein>
<dbReference type="Proteomes" id="UP001156641">
    <property type="component" value="Unassembled WGS sequence"/>
</dbReference>
<sequence>MPHEGYALGGGGTGFGTIGSTNYNVSGLGPLSGTYNVSGGIDGWASALNNPSPNAVGHGVSTLASEGEVFLHITKSAGPLQLVWAGGQYQTPAMGLTSNAGNFNSVAPYGSASNPRSNETFYSWVTYQPSQYYSVSVGRMASVEGVEFGIDFLNPSFFVSELNNLEATPGYASTA</sequence>
<accession>A0ABQ6AEQ3</accession>
<keyword evidence="2" id="KW-1185">Reference proteome</keyword>
<reference evidence="2" key="1">
    <citation type="journal article" date="2019" name="Int. J. Syst. Evol. Microbiol.">
        <title>The Global Catalogue of Microorganisms (GCM) 10K type strain sequencing project: providing services to taxonomists for standard genome sequencing and annotation.</title>
        <authorList>
            <consortium name="The Broad Institute Genomics Platform"/>
            <consortium name="The Broad Institute Genome Sequencing Center for Infectious Disease"/>
            <person name="Wu L."/>
            <person name="Ma J."/>
        </authorList>
    </citation>
    <scope>NUCLEOTIDE SEQUENCE [LARGE SCALE GENOMIC DNA]</scope>
    <source>
        <strain evidence="2">NBRC 112502</strain>
    </source>
</reference>
<evidence type="ECO:0000313" key="2">
    <source>
        <dbReference type="Proteomes" id="UP001156641"/>
    </source>
</evidence>
<evidence type="ECO:0000313" key="1">
    <source>
        <dbReference type="EMBL" id="GLR68609.1"/>
    </source>
</evidence>
<name>A0ABQ6AEQ3_9PROT</name>
<dbReference type="EMBL" id="BSOS01000090">
    <property type="protein sequence ID" value="GLR68609.1"/>
    <property type="molecule type" value="Genomic_DNA"/>
</dbReference>